<dbReference type="EMBL" id="MU277085">
    <property type="protein sequence ID" value="KAI0037320.1"/>
    <property type="molecule type" value="Genomic_DNA"/>
</dbReference>
<accession>A0ACB8R0L1</accession>
<keyword evidence="2" id="KW-1185">Reference proteome</keyword>
<organism evidence="1 2">
    <name type="scientific">Auriscalpium vulgare</name>
    <dbReference type="NCBI Taxonomy" id="40419"/>
    <lineage>
        <taxon>Eukaryota</taxon>
        <taxon>Fungi</taxon>
        <taxon>Dikarya</taxon>
        <taxon>Basidiomycota</taxon>
        <taxon>Agaricomycotina</taxon>
        <taxon>Agaricomycetes</taxon>
        <taxon>Russulales</taxon>
        <taxon>Auriscalpiaceae</taxon>
        <taxon>Auriscalpium</taxon>
    </lineage>
</organism>
<evidence type="ECO:0000313" key="1">
    <source>
        <dbReference type="EMBL" id="KAI0037320.1"/>
    </source>
</evidence>
<comment type="caution">
    <text evidence="1">The sequence shown here is derived from an EMBL/GenBank/DDBJ whole genome shotgun (WGS) entry which is preliminary data.</text>
</comment>
<sequence>SGQDIDLVLIWEMHDASEDLICPGRNGVARLAIRLLSIVANSADTERTFSNFGIIHTKRRNHLSVQKVHKATTVKMDLRRDHAARGLGAGSQRSKRKFGHDEPKTTPELYSIDIPSSDEEDGAAVDFHSIGNALITDAIDALDEPGPVTPPALFPLIVPDGVEAQTRVAKTAIPLATLFRYPQHDDTAELPIGVDFFWRGAMRNHRQELDMYDLVHALRT</sequence>
<protein>
    <submittedName>
        <fullName evidence="1">Uncharacterized protein</fullName>
    </submittedName>
</protein>
<proteinExistence type="predicted"/>
<evidence type="ECO:0000313" key="2">
    <source>
        <dbReference type="Proteomes" id="UP000814033"/>
    </source>
</evidence>
<reference evidence="1" key="1">
    <citation type="submission" date="2021-02" db="EMBL/GenBank/DDBJ databases">
        <authorList>
            <consortium name="DOE Joint Genome Institute"/>
            <person name="Ahrendt S."/>
            <person name="Looney B.P."/>
            <person name="Miyauchi S."/>
            <person name="Morin E."/>
            <person name="Drula E."/>
            <person name="Courty P.E."/>
            <person name="Chicoki N."/>
            <person name="Fauchery L."/>
            <person name="Kohler A."/>
            <person name="Kuo A."/>
            <person name="Labutti K."/>
            <person name="Pangilinan J."/>
            <person name="Lipzen A."/>
            <person name="Riley R."/>
            <person name="Andreopoulos W."/>
            <person name="He G."/>
            <person name="Johnson J."/>
            <person name="Barry K.W."/>
            <person name="Grigoriev I.V."/>
            <person name="Nagy L."/>
            <person name="Hibbett D."/>
            <person name="Henrissat B."/>
            <person name="Matheny P.B."/>
            <person name="Labbe J."/>
            <person name="Martin F."/>
        </authorList>
    </citation>
    <scope>NUCLEOTIDE SEQUENCE</scope>
    <source>
        <strain evidence="1">FP105234-sp</strain>
    </source>
</reference>
<dbReference type="Proteomes" id="UP000814033">
    <property type="component" value="Unassembled WGS sequence"/>
</dbReference>
<reference evidence="1" key="2">
    <citation type="journal article" date="2022" name="New Phytol.">
        <title>Evolutionary transition to the ectomycorrhizal habit in the genomes of a hyperdiverse lineage of mushroom-forming fungi.</title>
        <authorList>
            <person name="Looney B."/>
            <person name="Miyauchi S."/>
            <person name="Morin E."/>
            <person name="Drula E."/>
            <person name="Courty P.E."/>
            <person name="Kohler A."/>
            <person name="Kuo A."/>
            <person name="LaButti K."/>
            <person name="Pangilinan J."/>
            <person name="Lipzen A."/>
            <person name="Riley R."/>
            <person name="Andreopoulos W."/>
            <person name="He G."/>
            <person name="Johnson J."/>
            <person name="Nolan M."/>
            <person name="Tritt A."/>
            <person name="Barry K.W."/>
            <person name="Grigoriev I.V."/>
            <person name="Nagy L.G."/>
            <person name="Hibbett D."/>
            <person name="Henrissat B."/>
            <person name="Matheny P.B."/>
            <person name="Labbe J."/>
            <person name="Martin F.M."/>
        </authorList>
    </citation>
    <scope>NUCLEOTIDE SEQUENCE</scope>
    <source>
        <strain evidence="1">FP105234-sp</strain>
    </source>
</reference>
<name>A0ACB8R0L1_9AGAM</name>
<feature type="non-terminal residue" evidence="1">
    <location>
        <position position="1"/>
    </location>
</feature>
<gene>
    <name evidence="1" type="ORF">FA95DRAFT_1578917</name>
</gene>